<reference evidence="1 2" key="1">
    <citation type="submission" date="2021-01" db="EMBL/GenBank/DDBJ databases">
        <title>Genome public.</title>
        <authorList>
            <person name="Liu C."/>
            <person name="Sun Q."/>
        </authorList>
    </citation>
    <scope>NUCLEOTIDE SEQUENCE [LARGE SCALE GENOMIC DNA]</scope>
    <source>
        <strain evidence="1 2">YIM B02515</strain>
    </source>
</reference>
<dbReference type="SUPFAM" id="SSF69318">
    <property type="entry name" value="Integrin alpha N-terminal domain"/>
    <property type="match status" value="1"/>
</dbReference>
<evidence type="ECO:0000313" key="1">
    <source>
        <dbReference type="EMBL" id="MBL4936930.1"/>
    </source>
</evidence>
<dbReference type="InterPro" id="IPR028994">
    <property type="entry name" value="Integrin_alpha_N"/>
</dbReference>
<protein>
    <submittedName>
        <fullName evidence="1">VCBS repeat-containing protein</fullName>
    </submittedName>
</protein>
<keyword evidence="2" id="KW-1185">Reference proteome</keyword>
<organism evidence="1 2">
    <name type="scientific">Clostridium rhizosphaerae</name>
    <dbReference type="NCBI Taxonomy" id="2803861"/>
    <lineage>
        <taxon>Bacteria</taxon>
        <taxon>Bacillati</taxon>
        <taxon>Bacillota</taxon>
        <taxon>Clostridia</taxon>
        <taxon>Eubacteriales</taxon>
        <taxon>Clostridiaceae</taxon>
        <taxon>Clostridium</taxon>
    </lineage>
</organism>
<dbReference type="RefSeq" id="WP_202749687.1">
    <property type="nucleotide sequence ID" value="NZ_JAESWC010000009.1"/>
</dbReference>
<comment type="caution">
    <text evidence="1">The sequence shown here is derived from an EMBL/GenBank/DDBJ whole genome shotgun (WGS) entry which is preliminary data.</text>
</comment>
<dbReference type="EMBL" id="JAESWC010000009">
    <property type="protein sequence ID" value="MBL4936930.1"/>
    <property type="molecule type" value="Genomic_DNA"/>
</dbReference>
<proteinExistence type="predicted"/>
<name>A0ABS1TC55_9CLOT</name>
<dbReference type="Proteomes" id="UP000632377">
    <property type="component" value="Unassembled WGS sequence"/>
</dbReference>
<sequence length="295" mass="33493">MKKAIRIPIVFLALFLFIPFYNIKAYEGEEKFKINTELKVSRFKLKPNTFILDYKIDDINGDNIKDSILLTGCKNGKDNSAYNEDIKLIIQDGKNNKYYKLSPGKIDSGYGGKLFLGDFNGDKILDVFASFNSGGSGGYSYYSIVSFKDNNCKYLFDQEYFSKGLSFDINYTDNFKINIFNKEVSKFYLVDALNKKNTYIYEGIYDKSGKILKEQTGMEGALSELTPVDIDKDGIYELKAIQRLSGICHADTIGYAKAVWKYENSKMNLISLEILPYSKAGETKRVKTVVPVGNF</sequence>
<evidence type="ECO:0000313" key="2">
    <source>
        <dbReference type="Proteomes" id="UP000632377"/>
    </source>
</evidence>
<gene>
    <name evidence="1" type="ORF">JK636_14345</name>
</gene>
<accession>A0ABS1TC55</accession>